<dbReference type="FunFam" id="3.90.550.10:FF:000038">
    <property type="entry name" value="protein O-linked-mannose beta-1,2-N-acetylglucosaminyltransferase 1 isoform X1"/>
    <property type="match status" value="1"/>
</dbReference>
<reference evidence="21" key="3">
    <citation type="submission" date="2015-06" db="UniProtKB">
        <authorList>
            <consortium name="EnsemblMetazoa"/>
        </authorList>
    </citation>
    <scope>IDENTIFICATION</scope>
</reference>
<comment type="function">
    <text evidence="18">Participates in O-mannosyl glycosylation by catalyzing the addition of N-acetylglucosamine to O-linked mannose on glycoproteins. Catalyzes the synthesis of the GlcNAc(beta1-2)Man(alpha1-)O-Ser/Thr moiety on alpha-dystroglycan and other O-mannosylated proteins, providing the necessary basis for the addition of further carbohydrate moieties. Is specific for alpha linked terminal mannose.</text>
</comment>
<evidence type="ECO:0000256" key="13">
    <source>
        <dbReference type="ARBA" id="ARBA00023136"/>
    </source>
</evidence>
<comment type="pathway">
    <text evidence="2 18">Protein modification; protein glycosylation.</text>
</comment>
<evidence type="ECO:0000256" key="7">
    <source>
        <dbReference type="ARBA" id="ARBA00022692"/>
    </source>
</evidence>
<evidence type="ECO:0000256" key="17">
    <source>
        <dbReference type="ARBA" id="ARBA00049045"/>
    </source>
</evidence>
<evidence type="ECO:0000256" key="18">
    <source>
        <dbReference type="RuleBase" id="RU368119"/>
    </source>
</evidence>
<dbReference type="InterPro" id="IPR004139">
    <property type="entry name" value="Glyco_trans_13"/>
</dbReference>
<keyword evidence="4" id="KW-0597">Phosphoprotein</keyword>
<dbReference type="GO" id="GO:0016266">
    <property type="term" value="P:protein O-linked glycosylation via N-acetyl-galactosamine"/>
    <property type="evidence" value="ECO:0007669"/>
    <property type="project" value="TreeGrafter"/>
</dbReference>
<comment type="domain">
    <text evidence="18">The stem domain mediates specific interaction with beta-linked N-acetylglucosamine moieties of O-glycosylated proteins. It also interacts with its product, N-acetyl-beta-D-glucosaminyl-(1-&gt;2)-O-alpha-D-mannosylprotein.</text>
</comment>
<evidence type="ECO:0000256" key="3">
    <source>
        <dbReference type="ARBA" id="ARBA00006492"/>
    </source>
</evidence>
<dbReference type="InterPro" id="IPR039477">
    <property type="entry name" value="ILEI/PANDER_dom"/>
</dbReference>
<keyword evidence="5 18" id="KW-0328">Glycosyltransferase</keyword>
<dbReference type="SUPFAM" id="SSF53448">
    <property type="entry name" value="Nucleotide-diphospho-sugar transferases"/>
    <property type="match status" value="1"/>
</dbReference>
<dbReference type="GO" id="GO:0030145">
    <property type="term" value="F:manganese ion binding"/>
    <property type="evidence" value="ECO:0007669"/>
    <property type="project" value="UniProtKB-UniRule"/>
</dbReference>
<dbReference type="EMBL" id="KB295955">
    <property type="protein sequence ID" value="ELU12459.1"/>
    <property type="molecule type" value="Genomic_DNA"/>
</dbReference>
<dbReference type="HOGENOM" id="CLU_024847_0_0_1"/>
<evidence type="ECO:0000259" key="19">
    <source>
        <dbReference type="Pfam" id="PF15711"/>
    </source>
</evidence>
<keyword evidence="6" id="KW-0808">Transferase</keyword>
<reference evidence="22" key="1">
    <citation type="submission" date="2012-12" db="EMBL/GenBank/DDBJ databases">
        <authorList>
            <person name="Hellsten U."/>
            <person name="Grimwood J."/>
            <person name="Chapman J.A."/>
            <person name="Shapiro H."/>
            <person name="Aerts A."/>
            <person name="Otillar R.P."/>
            <person name="Terry A.Y."/>
            <person name="Boore J.L."/>
            <person name="Simakov O."/>
            <person name="Marletaz F."/>
            <person name="Cho S.-J."/>
            <person name="Edsinger-Gonzales E."/>
            <person name="Havlak P."/>
            <person name="Kuo D.-H."/>
            <person name="Larsson T."/>
            <person name="Lv J."/>
            <person name="Arendt D."/>
            <person name="Savage R."/>
            <person name="Osoegawa K."/>
            <person name="de Jong P."/>
            <person name="Lindberg D.R."/>
            <person name="Seaver E.C."/>
            <person name="Weisblat D.A."/>
            <person name="Putnam N.H."/>
            <person name="Grigoriev I.V."/>
            <person name="Rokhsar D.S."/>
        </authorList>
    </citation>
    <scope>NUCLEOTIDE SEQUENCE</scope>
    <source>
        <strain evidence="22">I ESC-2004</strain>
    </source>
</reference>
<keyword evidence="8 18" id="KW-0479">Metal-binding</keyword>
<evidence type="ECO:0000256" key="6">
    <source>
        <dbReference type="ARBA" id="ARBA00022679"/>
    </source>
</evidence>
<keyword evidence="12 18" id="KW-0333">Golgi apparatus</keyword>
<reference evidence="20 22" key="2">
    <citation type="journal article" date="2013" name="Nature">
        <title>Insights into bilaterian evolution from three spiralian genomes.</title>
        <authorList>
            <person name="Simakov O."/>
            <person name="Marletaz F."/>
            <person name="Cho S.J."/>
            <person name="Edsinger-Gonzales E."/>
            <person name="Havlak P."/>
            <person name="Hellsten U."/>
            <person name="Kuo D.H."/>
            <person name="Larsson T."/>
            <person name="Lv J."/>
            <person name="Arendt D."/>
            <person name="Savage R."/>
            <person name="Osoegawa K."/>
            <person name="de Jong P."/>
            <person name="Grimwood J."/>
            <person name="Chapman J.A."/>
            <person name="Shapiro H."/>
            <person name="Aerts A."/>
            <person name="Otillar R.P."/>
            <person name="Terry A.Y."/>
            <person name="Boore J.L."/>
            <person name="Grigoriev I.V."/>
            <person name="Lindberg D.R."/>
            <person name="Seaver E.C."/>
            <person name="Weisblat D.A."/>
            <person name="Putnam N.H."/>
            <person name="Rokhsar D.S."/>
        </authorList>
    </citation>
    <scope>NUCLEOTIDE SEQUENCE</scope>
    <source>
        <strain evidence="20 22">I ESC-2004</strain>
    </source>
</reference>
<evidence type="ECO:0000256" key="11">
    <source>
        <dbReference type="ARBA" id="ARBA00022989"/>
    </source>
</evidence>
<name>R7V1L9_CAPTE</name>
<keyword evidence="13 18" id="KW-0472">Membrane</keyword>
<evidence type="ECO:0000256" key="10">
    <source>
        <dbReference type="ARBA" id="ARBA00022968"/>
    </source>
</evidence>
<organism evidence="20">
    <name type="scientific">Capitella teleta</name>
    <name type="common">Polychaete worm</name>
    <dbReference type="NCBI Taxonomy" id="283909"/>
    <lineage>
        <taxon>Eukaryota</taxon>
        <taxon>Metazoa</taxon>
        <taxon>Spiralia</taxon>
        <taxon>Lophotrochozoa</taxon>
        <taxon>Annelida</taxon>
        <taxon>Polychaeta</taxon>
        <taxon>Sedentaria</taxon>
        <taxon>Scolecida</taxon>
        <taxon>Capitellidae</taxon>
        <taxon>Capitella</taxon>
    </lineage>
</organism>
<dbReference type="PANTHER" id="PTHR46396:SF1">
    <property type="entry name" value="PROTEIN O-LINKED-MANNOSE BETA-1,2-N-ACETYLGLUCOSAMINYLTRANSFERASE 1"/>
    <property type="match status" value="1"/>
</dbReference>
<dbReference type="UniPathway" id="UPA00378"/>
<dbReference type="GO" id="GO:0047223">
    <property type="term" value="F:beta-1,3-galactosyl-O-glycosyl-glycoprotein beta-1,3-N-acetylglucosaminyltransferase activity"/>
    <property type="evidence" value="ECO:0007669"/>
    <property type="project" value="TreeGrafter"/>
</dbReference>
<evidence type="ECO:0000256" key="5">
    <source>
        <dbReference type="ARBA" id="ARBA00022676"/>
    </source>
</evidence>
<dbReference type="OMA" id="NYETEIH"/>
<comment type="subunit">
    <text evidence="16">Interacts with DAG1 (via O-linked mannose moiety). Interacts (via transmembrane domain) with FKTN; the interaction is direct and is required for normal location in Golgi membranes.</text>
</comment>
<keyword evidence="9" id="KW-0430">Lectin</keyword>
<comment type="cofactor">
    <cofactor evidence="18">
        <name>Mn(2+)</name>
        <dbReference type="ChEBI" id="CHEBI:29035"/>
    </cofactor>
    <text evidence="18">The manganese ion interacts primarily with the substrate UDP-N-acetylglucosamine.</text>
</comment>
<evidence type="ECO:0000256" key="12">
    <source>
        <dbReference type="ARBA" id="ARBA00023034"/>
    </source>
</evidence>
<evidence type="ECO:0000256" key="4">
    <source>
        <dbReference type="ARBA" id="ARBA00022553"/>
    </source>
</evidence>
<sequence length="642" mass="72727">MGHKNMQLDFDVVAHFQGSLVAVLLVTLVINIAFILDTSHKLHSDPQIHDDAAASSDLQATEGKGANGAPRNIKQVLEPGPQYIELEVLSSKNKVSVTVDGTMIMEDSSADHSRGIHVLVLNQATGSVMAQRVFDTYSPHEDEAMVLFLNMVSNGRIIIFAIKDEGSFQMKQQARELLQQLGSQHSASLGWRDTWAMVIHKGAGDQRLAEVFNKSPDLASWGSPVLLHAEVALRSQEESECNWPESEANNRRRIFCNKLEGYGSVCSCLDPAPLTFTPDPVPDNLVHNIPVAVIASDRPHYLYRMLRSLLSADGVNPDMITVFIDGYFEAPLEVTHLFGLRGIQHTPIGVKNARIAQHYKASLTATFHLFPEAQYMIILEEDLDVSPDFFSYFSQTLPLLEQDSSLYCVSAWNDQGYEHSCEDPALLYRVETMPGLGWILKRSLYKEELEANWPTPEKQWDWDMWMRLPSIRKNRECLVPDVSRTYHFGSKGLNMNTYFQELYFKKHSLNTMPSVRLKGLDKMGQADYETEVNGLIEAATVLDHSKSPCDEIFIPETKGETYVMYISMKHATDYETWKQIAKCFHIWDLDVRGVHKAMWRLFMKSNHLMVVGVPASPYSHYKPEGVQPIEMEEKSKEKKAKR</sequence>
<evidence type="ECO:0000256" key="2">
    <source>
        <dbReference type="ARBA" id="ARBA00004922"/>
    </source>
</evidence>
<dbReference type="OrthoDB" id="440755at2759"/>
<feature type="transmembrane region" description="Helical" evidence="18">
    <location>
        <begin position="12"/>
        <end position="36"/>
    </location>
</feature>
<dbReference type="Proteomes" id="UP000014760">
    <property type="component" value="Unassembled WGS sequence"/>
</dbReference>
<keyword evidence="14" id="KW-1015">Disulfide bond</keyword>
<evidence type="ECO:0000313" key="20">
    <source>
        <dbReference type="EMBL" id="ELU12459.1"/>
    </source>
</evidence>
<dbReference type="STRING" id="283909.R7V1L9"/>
<comment type="similarity">
    <text evidence="3 18">Belongs to the glycosyltransferase 13 family.</text>
</comment>
<dbReference type="GO" id="GO:0000139">
    <property type="term" value="C:Golgi membrane"/>
    <property type="evidence" value="ECO:0007669"/>
    <property type="project" value="UniProtKB-SubCell"/>
</dbReference>
<keyword evidence="11 18" id="KW-1133">Transmembrane helix</keyword>
<evidence type="ECO:0000313" key="22">
    <source>
        <dbReference type="Proteomes" id="UP000014760"/>
    </source>
</evidence>
<gene>
    <name evidence="20" type="ORF">CAPTEDRAFT_154180</name>
</gene>
<comment type="catalytic activity">
    <reaction evidence="17 18">
        <text>3-O-(alpha-D-mannosyl)-L-threonyl-[protein] + UDP-N-acetyl-alpha-D-glucosamine = 3-O-(N-acetyl-beta-D-glucosaminyl-(1-&gt;2)-alpha-D-mannosyl)-L-threonyl-[protein] + UDP + H(+)</text>
        <dbReference type="Rhea" id="RHEA:54128"/>
        <dbReference type="Rhea" id="RHEA-COMP:13547"/>
        <dbReference type="Rhea" id="RHEA-COMP:13802"/>
        <dbReference type="ChEBI" id="CHEBI:15378"/>
        <dbReference type="ChEBI" id="CHEBI:57705"/>
        <dbReference type="ChEBI" id="CHEBI:58223"/>
        <dbReference type="ChEBI" id="CHEBI:137323"/>
        <dbReference type="ChEBI" id="CHEBI:138067"/>
    </reaction>
</comment>
<dbReference type="Pfam" id="PF03071">
    <property type="entry name" value="GNT-I"/>
    <property type="match status" value="1"/>
</dbReference>
<dbReference type="Pfam" id="PF15711">
    <property type="entry name" value="ILEI"/>
    <property type="match status" value="1"/>
</dbReference>
<dbReference type="InterPro" id="IPR039474">
    <property type="entry name" value="POMGNT1_PANDER-like"/>
</dbReference>
<dbReference type="CDD" id="cd13937">
    <property type="entry name" value="PANDER_GnT-1_2_like"/>
    <property type="match status" value="1"/>
</dbReference>
<dbReference type="PROSITE" id="PS52031">
    <property type="entry name" value="GG_LECTIN"/>
    <property type="match status" value="1"/>
</dbReference>
<dbReference type="InterPro" id="IPR029044">
    <property type="entry name" value="Nucleotide-diphossugar_trans"/>
</dbReference>
<proteinExistence type="inferred from homology"/>
<evidence type="ECO:0000256" key="9">
    <source>
        <dbReference type="ARBA" id="ARBA00022734"/>
    </source>
</evidence>
<protein>
    <recommendedName>
        <fullName evidence="18">Protein O-linked-mannose beta-1,2-N-acetylglucosaminyltransferase</fullName>
        <shortName evidence="18">POMGnT1</shortName>
        <ecNumber evidence="18">2.4.1.-</ecNumber>
    </recommendedName>
</protein>
<evidence type="ECO:0000256" key="1">
    <source>
        <dbReference type="ARBA" id="ARBA00004323"/>
    </source>
</evidence>
<accession>R7V1L9</accession>
<dbReference type="GO" id="GO:0030246">
    <property type="term" value="F:carbohydrate binding"/>
    <property type="evidence" value="ECO:0007669"/>
    <property type="project" value="UniProtKB-KW"/>
</dbReference>
<dbReference type="PANTHER" id="PTHR46396">
    <property type="entry name" value="PROTEIN O-LINKED-MANNOSE BETA-1,2-N-ACETYLGLUCOSAMINYLTRANSFERASE 1"/>
    <property type="match status" value="1"/>
</dbReference>
<evidence type="ECO:0000256" key="15">
    <source>
        <dbReference type="ARBA" id="ARBA00023211"/>
    </source>
</evidence>
<evidence type="ECO:0000313" key="21">
    <source>
        <dbReference type="EnsemblMetazoa" id="CapteP154180"/>
    </source>
</evidence>
<dbReference type="EnsemblMetazoa" id="CapteT154180">
    <property type="protein sequence ID" value="CapteP154180"/>
    <property type="gene ID" value="CapteG154180"/>
</dbReference>
<evidence type="ECO:0000256" key="8">
    <source>
        <dbReference type="ARBA" id="ARBA00022723"/>
    </source>
</evidence>
<keyword evidence="15 18" id="KW-0464">Manganese</keyword>
<keyword evidence="7 18" id="KW-0812">Transmembrane</keyword>
<keyword evidence="10 18" id="KW-0735">Signal-anchor</keyword>
<dbReference type="EMBL" id="AMQN01005408">
    <property type="status" value="NOT_ANNOTATED_CDS"/>
    <property type="molecule type" value="Genomic_DNA"/>
</dbReference>
<evidence type="ECO:0000256" key="16">
    <source>
        <dbReference type="ARBA" id="ARBA00046887"/>
    </source>
</evidence>
<dbReference type="AlphaFoldDB" id="R7V1L9"/>
<dbReference type="Gene3D" id="3.90.550.10">
    <property type="entry name" value="Spore Coat Polysaccharide Biosynthesis Protein SpsA, Chain A"/>
    <property type="match status" value="1"/>
</dbReference>
<keyword evidence="22" id="KW-1185">Reference proteome</keyword>
<dbReference type="InterPro" id="IPR052463">
    <property type="entry name" value="O-linked_mannose_GnT"/>
</dbReference>
<dbReference type="EC" id="2.4.1.-" evidence="18"/>
<comment type="subcellular location">
    <subcellularLocation>
        <location evidence="1 18">Golgi apparatus membrane</location>
        <topology evidence="1 18">Single-pass type II membrane protein</topology>
    </subcellularLocation>
</comment>
<evidence type="ECO:0000256" key="14">
    <source>
        <dbReference type="ARBA" id="ARBA00023157"/>
    </source>
</evidence>
<feature type="domain" description="ILEI/PANDER" evidence="19">
    <location>
        <begin position="114"/>
        <end position="203"/>
    </location>
</feature>